<feature type="transmembrane region" description="Helical" evidence="8">
    <location>
        <begin position="471"/>
        <end position="494"/>
    </location>
</feature>
<keyword evidence="3" id="KW-0677">Repeat</keyword>
<dbReference type="GO" id="GO:0005886">
    <property type="term" value="C:plasma membrane"/>
    <property type="evidence" value="ECO:0000318"/>
    <property type="project" value="GO_Central"/>
</dbReference>
<sequence>MAVTDWMVTQAIVENNTVAFRNLVEEDEQVLDKRIGNGNPTLLHLASKNGNVEMVSLILDLRPEMVTAENNKSESPVHEACHMGHHMVVERLMEENQWVAGKTNCENQSALFMACSYGHLNIVNFILDHTSWLLNIIDDANCLHVAASRGQTVAIMVNLCDGDVDIAKKLLETCPYLANQKDENGSLALHGACRNGQFEITRTLLGMDPEQAFQFDKNGYTPLHLAAMNGNLAIIEEFSSIAPSSLQLVSKQGENVFHLTIRSNKFDTFKFLHGILKGTNLFYQPDKFGNTIQHLAQIRGLDDQSTSTVKQMSKLMPTTAMNKVNPSDIHVEGASLKEETHLNISPDINAYINSSSPFTVQDEKLSKADKDIPTREHIELHTEALQNARNTITLVAILIATVAFTTGMNPPGGVYQEGPLQGKSVMGEKRAFKVFAISNHIALFLSLSIVVVLVSIIPFRRRPLNMILAAAHKVTWVALSFMAVAYIASIWVIMPESNHKSPLRQWFIEALLSICFGSLGSVFFGLGVMQIRHQFKKYRWRKHKADHINNTTLSINSDVYSGVSDGFHAL</sequence>
<dbReference type="Proteomes" id="UP000235145">
    <property type="component" value="Unassembled WGS sequence"/>
</dbReference>
<evidence type="ECO:0000256" key="2">
    <source>
        <dbReference type="ARBA" id="ARBA00022692"/>
    </source>
</evidence>
<dbReference type="SMART" id="SM00248">
    <property type="entry name" value="ANK"/>
    <property type="match status" value="7"/>
</dbReference>
<dbReference type="InterPro" id="IPR026961">
    <property type="entry name" value="PGG_dom"/>
</dbReference>
<dbReference type="PROSITE" id="PS50088">
    <property type="entry name" value="ANK_REPEAT"/>
    <property type="match status" value="1"/>
</dbReference>
<organism evidence="10 11">
    <name type="scientific">Lactuca sativa</name>
    <name type="common">Garden lettuce</name>
    <dbReference type="NCBI Taxonomy" id="4236"/>
    <lineage>
        <taxon>Eukaryota</taxon>
        <taxon>Viridiplantae</taxon>
        <taxon>Streptophyta</taxon>
        <taxon>Embryophyta</taxon>
        <taxon>Tracheophyta</taxon>
        <taxon>Spermatophyta</taxon>
        <taxon>Magnoliopsida</taxon>
        <taxon>eudicotyledons</taxon>
        <taxon>Gunneridae</taxon>
        <taxon>Pentapetalae</taxon>
        <taxon>asterids</taxon>
        <taxon>campanulids</taxon>
        <taxon>Asterales</taxon>
        <taxon>Asteraceae</taxon>
        <taxon>Cichorioideae</taxon>
        <taxon>Cichorieae</taxon>
        <taxon>Lactucinae</taxon>
        <taxon>Lactuca</taxon>
    </lineage>
</organism>
<proteinExistence type="predicted"/>
<evidence type="ECO:0000256" key="3">
    <source>
        <dbReference type="ARBA" id="ARBA00022737"/>
    </source>
</evidence>
<evidence type="ECO:0000256" key="8">
    <source>
        <dbReference type="SAM" id="Phobius"/>
    </source>
</evidence>
<dbReference type="Gene3D" id="1.25.40.20">
    <property type="entry name" value="Ankyrin repeat-containing domain"/>
    <property type="match status" value="2"/>
</dbReference>
<dbReference type="AlphaFoldDB" id="A0A9R1VNK4"/>
<dbReference type="PANTHER" id="PTHR24186">
    <property type="entry name" value="PROTEIN PHOSPHATASE 1 REGULATORY SUBUNIT"/>
    <property type="match status" value="1"/>
</dbReference>
<keyword evidence="4 8" id="KW-1133">Transmembrane helix</keyword>
<evidence type="ECO:0000256" key="7">
    <source>
        <dbReference type="PROSITE-ProRule" id="PRU00023"/>
    </source>
</evidence>
<accession>A0A9R1VNK4</accession>
<keyword evidence="11" id="KW-1185">Reference proteome</keyword>
<gene>
    <name evidence="10" type="ORF">LSAT_V11C400197070</name>
</gene>
<evidence type="ECO:0000256" key="4">
    <source>
        <dbReference type="ARBA" id="ARBA00022989"/>
    </source>
</evidence>
<evidence type="ECO:0000256" key="1">
    <source>
        <dbReference type="ARBA" id="ARBA00004141"/>
    </source>
</evidence>
<protein>
    <recommendedName>
        <fullName evidence="9">PGG domain-containing protein</fullName>
    </recommendedName>
</protein>
<dbReference type="Pfam" id="PF13962">
    <property type="entry name" value="PGG"/>
    <property type="match status" value="1"/>
</dbReference>
<feature type="transmembrane region" description="Helical" evidence="8">
    <location>
        <begin position="441"/>
        <end position="459"/>
    </location>
</feature>
<dbReference type="Pfam" id="PF12796">
    <property type="entry name" value="Ank_2"/>
    <property type="match status" value="2"/>
</dbReference>
<evidence type="ECO:0000259" key="9">
    <source>
        <dbReference type="Pfam" id="PF13962"/>
    </source>
</evidence>
<dbReference type="InterPro" id="IPR036770">
    <property type="entry name" value="Ankyrin_rpt-contain_sf"/>
</dbReference>
<dbReference type="EMBL" id="NBSK02000004">
    <property type="protein sequence ID" value="KAJ0208604.1"/>
    <property type="molecule type" value="Genomic_DNA"/>
</dbReference>
<dbReference type="InterPro" id="IPR002110">
    <property type="entry name" value="Ankyrin_rpt"/>
</dbReference>
<dbReference type="PROSITE" id="PS50297">
    <property type="entry name" value="ANK_REP_REGION"/>
    <property type="match status" value="1"/>
</dbReference>
<reference evidence="10 11" key="1">
    <citation type="journal article" date="2017" name="Nat. Commun.">
        <title>Genome assembly with in vitro proximity ligation data and whole-genome triplication in lettuce.</title>
        <authorList>
            <person name="Reyes-Chin-Wo S."/>
            <person name="Wang Z."/>
            <person name="Yang X."/>
            <person name="Kozik A."/>
            <person name="Arikit S."/>
            <person name="Song C."/>
            <person name="Xia L."/>
            <person name="Froenicke L."/>
            <person name="Lavelle D.O."/>
            <person name="Truco M.J."/>
            <person name="Xia R."/>
            <person name="Zhu S."/>
            <person name="Xu C."/>
            <person name="Xu H."/>
            <person name="Xu X."/>
            <person name="Cox K."/>
            <person name="Korf I."/>
            <person name="Meyers B.C."/>
            <person name="Michelmore R.W."/>
        </authorList>
    </citation>
    <scope>NUCLEOTIDE SEQUENCE [LARGE SCALE GENOMIC DNA]</scope>
    <source>
        <strain evidence="11">cv. Salinas</strain>
        <tissue evidence="10">Seedlings</tissue>
    </source>
</reference>
<evidence type="ECO:0000256" key="5">
    <source>
        <dbReference type="ARBA" id="ARBA00023043"/>
    </source>
</evidence>
<evidence type="ECO:0000256" key="6">
    <source>
        <dbReference type="ARBA" id="ARBA00023136"/>
    </source>
</evidence>
<keyword evidence="2 8" id="KW-0812">Transmembrane</keyword>
<feature type="repeat" description="ANK" evidence="7">
    <location>
        <begin position="218"/>
        <end position="236"/>
    </location>
</feature>
<dbReference type="PANTHER" id="PTHR24186:SF38">
    <property type="entry name" value="ANKYRIN REPEAT FAMILY PROTEIN"/>
    <property type="match status" value="1"/>
</dbReference>
<evidence type="ECO:0000313" key="11">
    <source>
        <dbReference type="Proteomes" id="UP000235145"/>
    </source>
</evidence>
<evidence type="ECO:0000313" key="10">
    <source>
        <dbReference type="EMBL" id="KAJ0208604.1"/>
    </source>
</evidence>
<comment type="subcellular location">
    <subcellularLocation>
        <location evidence="1">Membrane</location>
        <topology evidence="1">Multi-pass membrane protein</topology>
    </subcellularLocation>
</comment>
<keyword evidence="6 8" id="KW-0472">Membrane</keyword>
<dbReference type="SUPFAM" id="SSF48403">
    <property type="entry name" value="Ankyrin repeat"/>
    <property type="match status" value="2"/>
</dbReference>
<keyword evidence="5 7" id="KW-0040">ANK repeat</keyword>
<name>A0A9R1VNK4_LACSA</name>
<comment type="caution">
    <text evidence="10">The sequence shown here is derived from an EMBL/GenBank/DDBJ whole genome shotgun (WGS) entry which is preliminary data.</text>
</comment>
<feature type="transmembrane region" description="Helical" evidence="8">
    <location>
        <begin position="506"/>
        <end position="529"/>
    </location>
</feature>
<feature type="domain" description="PGG" evidence="9">
    <location>
        <begin position="383"/>
        <end position="492"/>
    </location>
</feature>